<evidence type="ECO:0000313" key="3">
    <source>
        <dbReference type="Proteomes" id="UP000092993"/>
    </source>
</evidence>
<comment type="caution">
    <text evidence="2">The sequence shown here is derived from an EMBL/GenBank/DDBJ whole genome shotgun (WGS) entry which is preliminary data.</text>
</comment>
<feature type="region of interest" description="Disordered" evidence="1">
    <location>
        <begin position="106"/>
        <end position="125"/>
    </location>
</feature>
<feature type="region of interest" description="Disordered" evidence="1">
    <location>
        <begin position="58"/>
        <end position="90"/>
    </location>
</feature>
<organism evidence="2 3">
    <name type="scientific">Grifola frondosa</name>
    <name type="common">Maitake</name>
    <name type="synonym">Polyporus frondosus</name>
    <dbReference type="NCBI Taxonomy" id="5627"/>
    <lineage>
        <taxon>Eukaryota</taxon>
        <taxon>Fungi</taxon>
        <taxon>Dikarya</taxon>
        <taxon>Basidiomycota</taxon>
        <taxon>Agaricomycotina</taxon>
        <taxon>Agaricomycetes</taxon>
        <taxon>Polyporales</taxon>
        <taxon>Grifolaceae</taxon>
        <taxon>Grifola</taxon>
    </lineage>
</organism>
<dbReference type="OrthoDB" id="2804460at2759"/>
<feature type="compositionally biased region" description="Low complexity" evidence="1">
    <location>
        <begin position="1"/>
        <end position="11"/>
    </location>
</feature>
<gene>
    <name evidence="2" type="ORF">A0H81_05078</name>
</gene>
<dbReference type="AlphaFoldDB" id="A0A1C7MCG6"/>
<sequence>MSPRSTRSSRSIPKWSSFSTPKKQQPPTSVSLVFAQPEHGAPLRSAIANLPAIDDAESLMSETSTKRERVHSTSSSAVEDGLAESRKRSKVDLVAAPENAEMEAIGSNEGVRIASKESTPPLDIPKITIETTEVVPHAVPFPALDVPFLE</sequence>
<keyword evidence="3" id="KW-1185">Reference proteome</keyword>
<evidence type="ECO:0000256" key="1">
    <source>
        <dbReference type="SAM" id="MobiDB-lite"/>
    </source>
</evidence>
<proteinExistence type="predicted"/>
<protein>
    <submittedName>
        <fullName evidence="2">Uncharacterized protein</fullName>
    </submittedName>
</protein>
<reference evidence="2 3" key="1">
    <citation type="submission" date="2016-03" db="EMBL/GenBank/DDBJ databases">
        <title>Whole genome sequencing of Grifola frondosa 9006-11.</title>
        <authorList>
            <person name="Min B."/>
            <person name="Park H."/>
            <person name="Kim J.-G."/>
            <person name="Cho H."/>
            <person name="Oh Y.-L."/>
            <person name="Kong W.-S."/>
            <person name="Choi I.-G."/>
        </authorList>
    </citation>
    <scope>NUCLEOTIDE SEQUENCE [LARGE SCALE GENOMIC DNA]</scope>
    <source>
        <strain evidence="2 3">9006-11</strain>
    </source>
</reference>
<dbReference type="EMBL" id="LUGG01000005">
    <property type="protein sequence ID" value="OBZ74631.1"/>
    <property type="molecule type" value="Genomic_DNA"/>
</dbReference>
<accession>A0A1C7MCG6</accession>
<evidence type="ECO:0000313" key="2">
    <source>
        <dbReference type="EMBL" id="OBZ74631.1"/>
    </source>
</evidence>
<dbReference type="Proteomes" id="UP000092993">
    <property type="component" value="Unassembled WGS sequence"/>
</dbReference>
<feature type="region of interest" description="Disordered" evidence="1">
    <location>
        <begin position="1"/>
        <end position="36"/>
    </location>
</feature>
<name>A0A1C7MCG6_GRIFR</name>
<feature type="compositionally biased region" description="Polar residues" evidence="1">
    <location>
        <begin position="14"/>
        <end position="31"/>
    </location>
</feature>